<organism evidence="2 3">
    <name type="scientific">Microlunatus aurantiacus</name>
    <dbReference type="NCBI Taxonomy" id="446786"/>
    <lineage>
        <taxon>Bacteria</taxon>
        <taxon>Bacillati</taxon>
        <taxon>Actinomycetota</taxon>
        <taxon>Actinomycetes</taxon>
        <taxon>Propionibacteriales</taxon>
        <taxon>Propionibacteriaceae</taxon>
        <taxon>Microlunatus</taxon>
    </lineage>
</organism>
<evidence type="ECO:0000256" key="1">
    <source>
        <dbReference type="SAM" id="MobiDB-lite"/>
    </source>
</evidence>
<comment type="caution">
    <text evidence="2">The sequence shown here is derived from an EMBL/GenBank/DDBJ whole genome shotgun (WGS) entry which is preliminary data.</text>
</comment>
<dbReference type="Proteomes" id="UP001500051">
    <property type="component" value="Unassembled WGS sequence"/>
</dbReference>
<feature type="region of interest" description="Disordered" evidence="1">
    <location>
        <begin position="1"/>
        <end position="58"/>
    </location>
</feature>
<reference evidence="3" key="1">
    <citation type="journal article" date="2019" name="Int. J. Syst. Evol. Microbiol.">
        <title>The Global Catalogue of Microorganisms (GCM) 10K type strain sequencing project: providing services to taxonomists for standard genome sequencing and annotation.</title>
        <authorList>
            <consortium name="The Broad Institute Genomics Platform"/>
            <consortium name="The Broad Institute Genome Sequencing Center for Infectious Disease"/>
            <person name="Wu L."/>
            <person name="Ma J."/>
        </authorList>
    </citation>
    <scope>NUCLEOTIDE SEQUENCE [LARGE SCALE GENOMIC DNA]</scope>
    <source>
        <strain evidence="3">JCM 16548</strain>
    </source>
</reference>
<evidence type="ECO:0008006" key="4">
    <source>
        <dbReference type="Google" id="ProtNLM"/>
    </source>
</evidence>
<gene>
    <name evidence="2" type="ORF">GCM10022204_10690</name>
</gene>
<protein>
    <recommendedName>
        <fullName evidence="4">Lipoprotein</fullName>
    </recommendedName>
</protein>
<name>A0ABP7CUR3_9ACTN</name>
<feature type="compositionally biased region" description="Low complexity" evidence="1">
    <location>
        <begin position="34"/>
        <end position="53"/>
    </location>
</feature>
<evidence type="ECO:0000313" key="2">
    <source>
        <dbReference type="EMBL" id="GAA3696584.1"/>
    </source>
</evidence>
<keyword evidence="3" id="KW-1185">Reference proteome</keyword>
<sequence>MGGCTPPDDPAGPPGPGAPSPTFSAEGPCDLAFGSSCGPTPTPTPAGSASLSSRDVSGQWKGTYTCGQGLTGFNLDISDEGGGAVSAVFSFGPVESNPGVPNGSYSMTGRRDSRSLTLTPNAWIEKPPGYVMVGLVADLPGEDPDVLSGIVTNPACTTFRVTR</sequence>
<dbReference type="EMBL" id="BAAAYX010000002">
    <property type="protein sequence ID" value="GAA3696584.1"/>
    <property type="molecule type" value="Genomic_DNA"/>
</dbReference>
<feature type="compositionally biased region" description="Pro residues" evidence="1">
    <location>
        <begin position="7"/>
        <end position="19"/>
    </location>
</feature>
<proteinExistence type="predicted"/>
<evidence type="ECO:0000313" key="3">
    <source>
        <dbReference type="Proteomes" id="UP001500051"/>
    </source>
</evidence>
<accession>A0ABP7CUR3</accession>